<dbReference type="AlphaFoldDB" id="A0A512MGY8"/>
<comment type="caution">
    <text evidence="1">The sequence shown here is derived from an EMBL/GenBank/DDBJ whole genome shotgun (WGS) entry which is preliminary data.</text>
</comment>
<keyword evidence="2" id="KW-1185">Reference proteome</keyword>
<reference evidence="1 2" key="1">
    <citation type="submission" date="2019-07" db="EMBL/GenBank/DDBJ databases">
        <title>Whole genome shotgun sequence of Brevifollis gellanilyticus NBRC 108608.</title>
        <authorList>
            <person name="Hosoyama A."/>
            <person name="Uohara A."/>
            <person name="Ohji S."/>
            <person name="Ichikawa N."/>
        </authorList>
    </citation>
    <scope>NUCLEOTIDE SEQUENCE [LARGE SCALE GENOMIC DNA]</scope>
    <source>
        <strain evidence="1 2">NBRC 108608</strain>
    </source>
</reference>
<accession>A0A512MGY8</accession>
<gene>
    <name evidence="1" type="ORF">BGE01nite_52980</name>
</gene>
<dbReference type="InterPro" id="IPR013783">
    <property type="entry name" value="Ig-like_fold"/>
</dbReference>
<evidence type="ECO:0000313" key="2">
    <source>
        <dbReference type="Proteomes" id="UP000321577"/>
    </source>
</evidence>
<organism evidence="1 2">
    <name type="scientific">Brevifollis gellanilyticus</name>
    <dbReference type="NCBI Taxonomy" id="748831"/>
    <lineage>
        <taxon>Bacteria</taxon>
        <taxon>Pseudomonadati</taxon>
        <taxon>Verrucomicrobiota</taxon>
        <taxon>Verrucomicrobiia</taxon>
        <taxon>Verrucomicrobiales</taxon>
        <taxon>Verrucomicrobiaceae</taxon>
    </lineage>
</organism>
<name>A0A512MGY8_9BACT</name>
<sequence length="325" mass="34747">MKSIASIRRSISGLVVITGLLIAGSVQVASAQVAANAPKITASVQASGAPAAVIQLNGTNFNRGSNGAIWNGQPPYVVQMTGQNGQPINASFTFISATRLNVVVPATAITSRLRLVQGNYTSFAPSSYRVIRPLPAGQGLLTIDNLSQYNIVGVQINNVEQLPANVGFLVKTAGELPRNPGQIQVKVLLGINSRPDFLFFTTFNVNVTAGARLVLNVNRVTVAQLMTNFRTSGDWNSDLVLGNEGAFHIRSVRFNSNGTYTLRELRPGNVVVNVESSTYAEVSWPDNSLALSFRLGNRTVSLLSPFARFSSTVGRNGQSLTVTRQ</sequence>
<evidence type="ECO:0008006" key="3">
    <source>
        <dbReference type="Google" id="ProtNLM"/>
    </source>
</evidence>
<evidence type="ECO:0000313" key="1">
    <source>
        <dbReference type="EMBL" id="GEP46007.1"/>
    </source>
</evidence>
<protein>
    <recommendedName>
        <fullName evidence="3">IPT/TIG domain-containing protein</fullName>
    </recommendedName>
</protein>
<proteinExistence type="predicted"/>
<dbReference type="EMBL" id="BKAG01000066">
    <property type="protein sequence ID" value="GEP46007.1"/>
    <property type="molecule type" value="Genomic_DNA"/>
</dbReference>
<dbReference type="Gene3D" id="2.60.40.10">
    <property type="entry name" value="Immunoglobulins"/>
    <property type="match status" value="1"/>
</dbReference>
<dbReference type="Proteomes" id="UP000321577">
    <property type="component" value="Unassembled WGS sequence"/>
</dbReference>
<dbReference type="RefSeq" id="WP_146855476.1">
    <property type="nucleotide sequence ID" value="NZ_BKAG01000066.1"/>
</dbReference>